<accession>A0A090GAJ8</accession>
<dbReference type="Pfam" id="PF14491">
    <property type="entry name" value="DUF4435"/>
    <property type="match status" value="1"/>
</dbReference>
<evidence type="ECO:0000313" key="3">
    <source>
        <dbReference type="Proteomes" id="UP000046122"/>
    </source>
</evidence>
<organism evidence="2 3">
    <name type="scientific">Mesorhizobium plurifarium</name>
    <dbReference type="NCBI Taxonomy" id="69974"/>
    <lineage>
        <taxon>Bacteria</taxon>
        <taxon>Pseudomonadati</taxon>
        <taxon>Pseudomonadota</taxon>
        <taxon>Alphaproteobacteria</taxon>
        <taxon>Hyphomicrobiales</taxon>
        <taxon>Phyllobacteriaceae</taxon>
        <taxon>Mesorhizobium</taxon>
    </lineage>
</organism>
<reference evidence="2 3" key="1">
    <citation type="submission" date="2014-08" db="EMBL/GenBank/DDBJ databases">
        <authorList>
            <person name="Moulin Lionel"/>
        </authorList>
    </citation>
    <scope>NUCLEOTIDE SEQUENCE [LARGE SCALE GENOMIC DNA]</scope>
</reference>
<feature type="domain" description="DUF4435" evidence="1">
    <location>
        <begin position="21"/>
        <end position="250"/>
    </location>
</feature>
<dbReference type="Proteomes" id="UP000046122">
    <property type="component" value="Unassembled WGS sequence"/>
</dbReference>
<name>A0A090GAJ8_MESPL</name>
<dbReference type="AlphaFoldDB" id="A0A090GAJ8"/>
<dbReference type="InterPro" id="IPR029492">
    <property type="entry name" value="DUF4435"/>
</dbReference>
<protein>
    <recommendedName>
        <fullName evidence="1">DUF4435 domain-containing protein</fullName>
    </recommendedName>
</protein>
<dbReference type="EMBL" id="CCNE01000014">
    <property type="protein sequence ID" value="CDX55922.1"/>
    <property type="molecule type" value="Genomic_DNA"/>
</dbReference>
<proteinExistence type="predicted"/>
<gene>
    <name evidence="2" type="ORF">MPL3365_210142</name>
</gene>
<evidence type="ECO:0000259" key="1">
    <source>
        <dbReference type="Pfam" id="PF14491"/>
    </source>
</evidence>
<sequence length="283" mass="32487">MVRYSEKAAKALGYLKKKYNSIEVYVEDTASQAVWMRILKSILPAHTKIRSVNMLGGRESVTKACRLDQKQDGRRKLYIIDGDLDFVRGLRKENLRFLYRLRAYCVENLLLAEESLTEIALDSDGSQTSAEARNSVSYRHLLSKIGPSLKKLFVLYATAIELKARVKTVSYSVTNLLESTRHAVTLSADKVRQRCFWLLREICRQHSVRKVRATRKAFEANAMHLPLEMVVSGKDYLLPFIHLHLARCCGFRGTETQLKVQLARNFSARSEPYFARRLRQLAA</sequence>
<evidence type="ECO:0000313" key="2">
    <source>
        <dbReference type="EMBL" id="CDX55922.1"/>
    </source>
</evidence>